<dbReference type="CDD" id="cd07043">
    <property type="entry name" value="STAS_anti-anti-sigma_factors"/>
    <property type="match status" value="1"/>
</dbReference>
<name>F4LN95_TREBD</name>
<dbReference type="PANTHER" id="PTHR33495">
    <property type="entry name" value="ANTI-SIGMA FACTOR ANTAGONIST TM_1081-RELATED-RELATED"/>
    <property type="match status" value="1"/>
</dbReference>
<dbReference type="STRING" id="906968.Trebr_1436"/>
<protein>
    <submittedName>
        <fullName evidence="2">Sulfate transporter/antisigma-factor antagonist STAS</fullName>
    </submittedName>
</protein>
<reference evidence="3" key="1">
    <citation type="submission" date="2011-04" db="EMBL/GenBank/DDBJ databases">
        <title>The complete genome of Treponema brennaborense DSM 12168.</title>
        <authorList>
            <person name="Lucas S."/>
            <person name="Han J."/>
            <person name="Lapidus A."/>
            <person name="Bruce D."/>
            <person name="Goodwin L."/>
            <person name="Pitluck S."/>
            <person name="Peters L."/>
            <person name="Kyrpides N."/>
            <person name="Mavromatis K."/>
            <person name="Ivanova N."/>
            <person name="Mikhailova N."/>
            <person name="Pagani I."/>
            <person name="Teshima H."/>
            <person name="Detter J.C."/>
            <person name="Tapia R."/>
            <person name="Han C."/>
            <person name="Land M."/>
            <person name="Hauser L."/>
            <person name="Markowitz V."/>
            <person name="Cheng J.-F."/>
            <person name="Hugenholtz P."/>
            <person name="Woyke T."/>
            <person name="Wu D."/>
            <person name="Gronow S."/>
            <person name="Wellnitz S."/>
            <person name="Brambilla E."/>
            <person name="Klenk H.-P."/>
            <person name="Eisen J.A."/>
        </authorList>
    </citation>
    <scope>NUCLEOTIDE SEQUENCE [LARGE SCALE GENOMIC DNA]</scope>
    <source>
        <strain evidence="3">DSM 12168 / CIP 105900 / DD5/3</strain>
    </source>
</reference>
<dbReference type="Pfam" id="PF01740">
    <property type="entry name" value="STAS"/>
    <property type="match status" value="1"/>
</dbReference>
<dbReference type="Gene3D" id="3.30.750.24">
    <property type="entry name" value="STAS domain"/>
    <property type="match status" value="1"/>
</dbReference>
<dbReference type="AlphaFoldDB" id="F4LN95"/>
<dbReference type="InterPro" id="IPR036513">
    <property type="entry name" value="STAS_dom_sf"/>
</dbReference>
<accession>F4LN95</accession>
<feature type="domain" description="STAS" evidence="1">
    <location>
        <begin position="4"/>
        <end position="108"/>
    </location>
</feature>
<dbReference type="EMBL" id="CP002696">
    <property type="protein sequence ID" value="AEE16860.1"/>
    <property type="molecule type" value="Genomic_DNA"/>
</dbReference>
<dbReference type="HOGENOM" id="CLU_115403_14_1_12"/>
<dbReference type="eggNOG" id="COG1366">
    <property type="taxonomic scope" value="Bacteria"/>
</dbReference>
<dbReference type="SUPFAM" id="SSF52091">
    <property type="entry name" value="SpoIIaa-like"/>
    <property type="match status" value="1"/>
</dbReference>
<gene>
    <name evidence="2" type="ordered locus">Trebr_1436</name>
</gene>
<dbReference type="KEGG" id="tbe:Trebr_1436"/>
<dbReference type="Proteomes" id="UP000006546">
    <property type="component" value="Chromosome"/>
</dbReference>
<evidence type="ECO:0000313" key="2">
    <source>
        <dbReference type="EMBL" id="AEE16860.1"/>
    </source>
</evidence>
<dbReference type="InterPro" id="IPR002645">
    <property type="entry name" value="STAS_dom"/>
</dbReference>
<dbReference type="RefSeq" id="WP_013758565.1">
    <property type="nucleotide sequence ID" value="NC_015500.1"/>
</dbReference>
<proteinExistence type="predicted"/>
<keyword evidence="3" id="KW-1185">Reference proteome</keyword>
<dbReference type="PROSITE" id="PS50801">
    <property type="entry name" value="STAS"/>
    <property type="match status" value="1"/>
</dbReference>
<organism evidence="2 3">
    <name type="scientific">Treponema brennaborense (strain DSM 12168 / CIP 105900 / DD5/3)</name>
    <dbReference type="NCBI Taxonomy" id="906968"/>
    <lineage>
        <taxon>Bacteria</taxon>
        <taxon>Pseudomonadati</taxon>
        <taxon>Spirochaetota</taxon>
        <taxon>Spirochaetia</taxon>
        <taxon>Spirochaetales</taxon>
        <taxon>Treponemataceae</taxon>
        <taxon>Treponema</taxon>
    </lineage>
</organism>
<dbReference type="GO" id="GO:0043856">
    <property type="term" value="F:anti-sigma factor antagonist activity"/>
    <property type="evidence" value="ECO:0007669"/>
    <property type="project" value="TreeGrafter"/>
</dbReference>
<dbReference type="PANTHER" id="PTHR33495:SF2">
    <property type="entry name" value="ANTI-SIGMA FACTOR ANTAGONIST TM_1081-RELATED"/>
    <property type="match status" value="1"/>
</dbReference>
<dbReference type="OrthoDB" id="360941at2"/>
<evidence type="ECO:0000313" key="3">
    <source>
        <dbReference type="Proteomes" id="UP000006546"/>
    </source>
</evidence>
<sequence length="108" mass="12002">MEQLKIQEKRGANYALLEVSGVIDSYSFTEFQQKAYALIKETNLVLDLSEVVSIDSSGLSVILGAFNDAEQFNHTLYIMRPSNGAQKAIDSTGFTDDFHIIHTVTEVL</sequence>
<evidence type="ECO:0000259" key="1">
    <source>
        <dbReference type="PROSITE" id="PS50801"/>
    </source>
</evidence>